<keyword evidence="4" id="KW-0396">Initiation factor</keyword>
<evidence type="ECO:0000256" key="4">
    <source>
        <dbReference type="ARBA" id="ARBA00022540"/>
    </source>
</evidence>
<keyword evidence="6" id="KW-0694">RNA-binding</keyword>
<evidence type="ECO:0000259" key="9">
    <source>
        <dbReference type="SMART" id="SM00543"/>
    </source>
</evidence>
<dbReference type="Gene3D" id="1.20.970.30">
    <property type="entry name" value="eIF4G, eIF4E-binding domain"/>
    <property type="match status" value="1"/>
</dbReference>
<proteinExistence type="inferred from homology"/>
<comment type="subcellular location">
    <subcellularLocation>
        <location evidence="1">Cytoplasm</location>
    </subcellularLocation>
</comment>
<feature type="region of interest" description="Disordered" evidence="8">
    <location>
        <begin position="263"/>
        <end position="340"/>
    </location>
</feature>
<dbReference type="AlphaFoldDB" id="I2H0A5"/>
<keyword evidence="3" id="KW-0963">Cytoplasm</keyword>
<dbReference type="FunFam" id="1.25.40.180:FF:000020">
    <property type="entry name" value="Eukaryotic translation initiation factor subunit"/>
    <property type="match status" value="1"/>
</dbReference>
<dbReference type="PANTHER" id="PTHR23253:SF9">
    <property type="entry name" value="EUKARYOTIC TRANSLATION INITIATION FACTOR 4 GAMMA 2"/>
    <property type="match status" value="1"/>
</dbReference>
<feature type="compositionally biased region" description="Low complexity" evidence="8">
    <location>
        <begin position="289"/>
        <end position="298"/>
    </location>
</feature>
<dbReference type="SUPFAM" id="SSF48371">
    <property type="entry name" value="ARM repeat"/>
    <property type="match status" value="1"/>
</dbReference>
<feature type="region of interest" description="Disordered" evidence="8">
    <location>
        <begin position="641"/>
        <end position="726"/>
    </location>
</feature>
<dbReference type="GO" id="GO:0010494">
    <property type="term" value="C:cytoplasmic stress granule"/>
    <property type="evidence" value="ECO:0007669"/>
    <property type="project" value="UniProtKB-ARBA"/>
</dbReference>
<evidence type="ECO:0000256" key="1">
    <source>
        <dbReference type="ARBA" id="ARBA00004496"/>
    </source>
</evidence>
<dbReference type="Gene3D" id="1.25.40.180">
    <property type="match status" value="1"/>
</dbReference>
<evidence type="ECO:0000256" key="7">
    <source>
        <dbReference type="ARBA" id="ARBA00022917"/>
    </source>
</evidence>
<dbReference type="Pfam" id="PF12152">
    <property type="entry name" value="eIF_4G1"/>
    <property type="match status" value="1"/>
</dbReference>
<dbReference type="InParanoid" id="I2H0A5"/>
<feature type="compositionally biased region" description="Polar residues" evidence="8">
    <location>
        <begin position="272"/>
        <end position="283"/>
    </location>
</feature>
<evidence type="ECO:0000256" key="8">
    <source>
        <dbReference type="SAM" id="MobiDB-lite"/>
    </source>
</evidence>
<reference evidence="10 11" key="1">
    <citation type="journal article" date="2011" name="Proc. Natl. Acad. Sci. U.S.A.">
        <title>Evolutionary erosion of yeast sex chromosomes by mating-type switching accidents.</title>
        <authorList>
            <person name="Gordon J.L."/>
            <person name="Armisen D."/>
            <person name="Proux-Wera E."/>
            <person name="Oheigeartaigh S.S."/>
            <person name="Byrne K.P."/>
            <person name="Wolfe K.H."/>
        </authorList>
    </citation>
    <scope>NUCLEOTIDE SEQUENCE [LARGE SCALE GENOMIC DNA]</scope>
    <source>
        <strain evidence="11">ATCC 34711 / CBS 6284 / DSM 70876 / NBRC 10599 / NRRL Y-10934 / UCD 77-7</strain>
    </source>
</reference>
<feature type="region of interest" description="Disordered" evidence="8">
    <location>
        <begin position="111"/>
        <end position="180"/>
    </location>
</feature>
<sequence>MDTTTTADDTNISQAEKTRRDFIEQSKLRKAAIEQRKLKEKAEEDAKKVQELEKEKEVQKANDIEKEKEAAAADLSSLSLEELLPKLNQQMSIMEKIKLKKLIKQKETELLTKNDQASSKDAAPQENPKTAPGNESTSQENQVASPEEAVASTDDIPSAADDPSTSDDTSSIDKKQEPLDDGSITYTTLLKFLENAKPIDDIFNFAYPQGIENPDVRYKKDHIKYTYGPAFLLQFKDKVNVTLDNEWASENTAKIVIPAGLNKQNRSRDNSNRFGANSRNNSTSDFRRSGSMRSMDGRNSSKRRSKRGGDDRRSNRSYTSRRDRERENEEKTADETSAVEVAPLVPSANRWVPKSRMKQTEKNMAPDGVTELLTTEEAERNTKSLLNKLTLEKFDPISAKLLAIANQSQWEENGETLQLVIEQVFRKACDEPHWSSMYAQLCGKIVKELNTEIKDTSNEGKTGPKLVLHYLVVRCHTEFEKGWADKLPTKEDGSPLEPEMMSDEYYQIAAAKRRGLGLVRFIGFLYCLNLLTGKMMFECFRRLMKDLNNNPSDETLESVVELLNTVGSQFESDRFTAGQVSLDGSALFDSLFALLQNIIDGNKTSSRISFKLLDVIELRDVKHWNNDKKDEGPKTIQQIHEEEERRRQLKASASSSRQSSRRGHNNSTRNSSRREPVKVSHDDFITTRSGSSRRSQRPQPVQKEELRPTMSSSNMFSALMDNNDDE</sequence>
<dbReference type="eggNOG" id="KOG0401">
    <property type="taxonomic scope" value="Eukaryota"/>
</dbReference>
<dbReference type="SMART" id="SM00543">
    <property type="entry name" value="MIF4G"/>
    <property type="match status" value="1"/>
</dbReference>
<dbReference type="GO" id="GO:0003729">
    <property type="term" value="F:mRNA binding"/>
    <property type="evidence" value="ECO:0007669"/>
    <property type="project" value="TreeGrafter"/>
</dbReference>
<feature type="compositionally biased region" description="Low complexity" evidence="8">
    <location>
        <begin position="688"/>
        <end position="700"/>
    </location>
</feature>
<dbReference type="GO" id="GO:0016281">
    <property type="term" value="C:eukaryotic translation initiation factor 4F complex"/>
    <property type="evidence" value="ECO:0007669"/>
    <property type="project" value="TreeGrafter"/>
</dbReference>
<organism evidence="10 11">
    <name type="scientific">Henningerozyma blattae (strain ATCC 34711 / CBS 6284 / DSM 70876 / NBRC 10599 / NRRL Y-10934 / UCD 77-7)</name>
    <name type="common">Yeast</name>
    <name type="synonym">Tetrapisispora blattae</name>
    <dbReference type="NCBI Taxonomy" id="1071380"/>
    <lineage>
        <taxon>Eukaryota</taxon>
        <taxon>Fungi</taxon>
        <taxon>Dikarya</taxon>
        <taxon>Ascomycota</taxon>
        <taxon>Saccharomycotina</taxon>
        <taxon>Saccharomycetes</taxon>
        <taxon>Saccharomycetales</taxon>
        <taxon>Saccharomycetaceae</taxon>
        <taxon>Henningerozyma</taxon>
    </lineage>
</organism>
<name>I2H0A5_HENB6</name>
<dbReference type="KEGG" id="tbl:TBLA_0B09890"/>
<evidence type="ECO:0000256" key="3">
    <source>
        <dbReference type="ARBA" id="ARBA00022490"/>
    </source>
</evidence>
<protein>
    <recommendedName>
        <fullName evidence="9">MIF4G domain-containing protein</fullName>
    </recommendedName>
</protein>
<evidence type="ECO:0000256" key="2">
    <source>
        <dbReference type="ARBA" id="ARBA00005775"/>
    </source>
</evidence>
<dbReference type="SUPFAM" id="SSF101489">
    <property type="entry name" value="Eukaryotic initiation factor 4f subunit eIF4g, eIF4e-binding domain"/>
    <property type="match status" value="1"/>
</dbReference>
<dbReference type="PANTHER" id="PTHR23253">
    <property type="entry name" value="EUKARYOTIC TRANSLATION INITIATION FACTOR 4 GAMMA"/>
    <property type="match status" value="1"/>
</dbReference>
<dbReference type="HOGENOM" id="CLU_006715_1_0_1"/>
<dbReference type="EMBL" id="HE806317">
    <property type="protein sequence ID" value="CCH59807.1"/>
    <property type="molecule type" value="Genomic_DNA"/>
</dbReference>
<feature type="compositionally biased region" description="Polar residues" evidence="8">
    <location>
        <begin position="133"/>
        <end position="144"/>
    </location>
</feature>
<dbReference type="Pfam" id="PF02854">
    <property type="entry name" value="MIF4G"/>
    <property type="match status" value="1"/>
</dbReference>
<dbReference type="OMA" id="IANQSQW"/>
<keyword evidence="5" id="KW-0597">Phosphoprotein</keyword>
<dbReference type="InterPro" id="IPR003890">
    <property type="entry name" value="MIF4G-like_typ-3"/>
</dbReference>
<evidence type="ECO:0000256" key="5">
    <source>
        <dbReference type="ARBA" id="ARBA00022553"/>
    </source>
</evidence>
<feature type="compositionally biased region" description="Basic and acidic residues" evidence="8">
    <location>
        <begin position="307"/>
        <end position="334"/>
    </location>
</feature>
<feature type="compositionally biased region" description="Basic and acidic residues" evidence="8">
    <location>
        <begin position="672"/>
        <end position="685"/>
    </location>
</feature>
<comment type="similarity">
    <text evidence="2">Belongs to the eukaryotic initiation factor 4G family.</text>
</comment>
<dbReference type="GO" id="GO:0003743">
    <property type="term" value="F:translation initiation factor activity"/>
    <property type="evidence" value="ECO:0007669"/>
    <property type="project" value="UniProtKB-KW"/>
</dbReference>
<feature type="domain" description="MIF4G" evidence="9">
    <location>
        <begin position="379"/>
        <end position="622"/>
    </location>
</feature>
<gene>
    <name evidence="10" type="primary">TBLA0B09890</name>
    <name evidence="10" type="ORF">TBLA_0B09890</name>
</gene>
<dbReference type="InterPro" id="IPR016024">
    <property type="entry name" value="ARM-type_fold"/>
</dbReference>
<accession>I2H0A5</accession>
<dbReference type="InterPro" id="IPR036211">
    <property type="entry name" value="eIF4G_eIF4E-bd_sf"/>
</dbReference>
<feature type="region of interest" description="Disordered" evidence="8">
    <location>
        <begin position="36"/>
        <end position="65"/>
    </location>
</feature>
<dbReference type="Proteomes" id="UP000002866">
    <property type="component" value="Chromosome 2"/>
</dbReference>
<evidence type="ECO:0000313" key="10">
    <source>
        <dbReference type="EMBL" id="CCH59807.1"/>
    </source>
</evidence>
<evidence type="ECO:0000313" key="11">
    <source>
        <dbReference type="Proteomes" id="UP000002866"/>
    </source>
</evidence>
<keyword evidence="7" id="KW-0648">Protein biosynthesis</keyword>
<dbReference type="RefSeq" id="XP_004179326.1">
    <property type="nucleotide sequence ID" value="XM_004179278.1"/>
</dbReference>
<dbReference type="OrthoDB" id="514777at2759"/>
<dbReference type="STRING" id="1071380.I2H0A5"/>
<dbReference type="FunCoup" id="I2H0A5">
    <property type="interactions" value="776"/>
</dbReference>
<keyword evidence="11" id="KW-1185">Reference proteome</keyword>
<dbReference type="InterPro" id="IPR022745">
    <property type="entry name" value="eIF4G1_eIF4E-bd"/>
</dbReference>
<feature type="compositionally biased region" description="Low complexity" evidence="8">
    <location>
        <begin position="151"/>
        <end position="169"/>
    </location>
</feature>
<evidence type="ECO:0000256" key="6">
    <source>
        <dbReference type="ARBA" id="ARBA00022884"/>
    </source>
</evidence>
<dbReference type="GeneID" id="14493779"/>